<feature type="transmembrane region" description="Helical" evidence="3">
    <location>
        <begin position="20"/>
        <end position="40"/>
    </location>
</feature>
<feature type="region of interest" description="Disordered" evidence="2">
    <location>
        <begin position="249"/>
        <end position="297"/>
    </location>
</feature>
<proteinExistence type="predicted"/>
<evidence type="ECO:0000259" key="5">
    <source>
        <dbReference type="PROSITE" id="PS51194"/>
    </source>
</evidence>
<dbReference type="PANTHER" id="PTHR45629">
    <property type="entry name" value="SNF2/RAD54 FAMILY MEMBER"/>
    <property type="match status" value="1"/>
</dbReference>
<dbReference type="PROSITE" id="PS51194">
    <property type="entry name" value="HELICASE_CTER"/>
    <property type="match status" value="1"/>
</dbReference>
<dbReference type="InterPro" id="IPR014001">
    <property type="entry name" value="Helicase_ATP-bd"/>
</dbReference>
<keyword evidence="3" id="KW-0472">Membrane</keyword>
<keyword evidence="1" id="KW-0378">Hydrolase</keyword>
<feature type="domain" description="Helicase ATP-binding" evidence="4">
    <location>
        <begin position="127"/>
        <end position="454"/>
    </location>
</feature>
<evidence type="ECO:0000259" key="4">
    <source>
        <dbReference type="PROSITE" id="PS51192"/>
    </source>
</evidence>
<keyword evidence="3" id="KW-0812">Transmembrane</keyword>
<feature type="compositionally biased region" description="Polar residues" evidence="2">
    <location>
        <begin position="632"/>
        <end position="642"/>
    </location>
</feature>
<evidence type="ECO:0000313" key="7">
    <source>
        <dbReference type="Proteomes" id="UP000070089"/>
    </source>
</evidence>
<dbReference type="CDD" id="cd18793">
    <property type="entry name" value="SF2_C_SNF"/>
    <property type="match status" value="1"/>
</dbReference>
<dbReference type="VEuPathDB" id="GiardiaDB:QR46_4734"/>
<dbReference type="SMART" id="SM00487">
    <property type="entry name" value="DEXDc"/>
    <property type="match status" value="1"/>
</dbReference>
<dbReference type="Pfam" id="PF00271">
    <property type="entry name" value="Helicase_C"/>
    <property type="match status" value="1"/>
</dbReference>
<dbReference type="SUPFAM" id="SSF52540">
    <property type="entry name" value="P-loop containing nucleoside triphosphate hydrolases"/>
    <property type="match status" value="2"/>
</dbReference>
<dbReference type="EMBL" id="JXTI01000213">
    <property type="protein sequence ID" value="KWX11304.1"/>
    <property type="molecule type" value="Genomic_DNA"/>
</dbReference>
<feature type="domain" description="Helicase C-terminal" evidence="5">
    <location>
        <begin position="712"/>
        <end position="872"/>
    </location>
</feature>
<dbReference type="InterPro" id="IPR050496">
    <property type="entry name" value="SNF2_RAD54_helicase_repair"/>
</dbReference>
<gene>
    <name evidence="6" type="ORF">QR46_4734</name>
</gene>
<dbReference type="PANTHER" id="PTHR45629:SF7">
    <property type="entry name" value="DNA EXCISION REPAIR PROTEIN ERCC-6-RELATED"/>
    <property type="match status" value="1"/>
</dbReference>
<dbReference type="InterPro" id="IPR001650">
    <property type="entry name" value="Helicase_C-like"/>
</dbReference>
<dbReference type="InterPro" id="IPR049730">
    <property type="entry name" value="SNF2/RAD54-like_C"/>
</dbReference>
<dbReference type="GO" id="GO:0005634">
    <property type="term" value="C:nucleus"/>
    <property type="evidence" value="ECO:0007669"/>
    <property type="project" value="TreeGrafter"/>
</dbReference>
<dbReference type="InterPro" id="IPR027417">
    <property type="entry name" value="P-loop_NTPase"/>
</dbReference>
<feature type="compositionally biased region" description="Polar residues" evidence="2">
    <location>
        <begin position="272"/>
        <end position="287"/>
    </location>
</feature>
<dbReference type="SMART" id="SM00490">
    <property type="entry name" value="HELICc"/>
    <property type="match status" value="1"/>
</dbReference>
<dbReference type="GO" id="GO:0004386">
    <property type="term" value="F:helicase activity"/>
    <property type="evidence" value="ECO:0007669"/>
    <property type="project" value="UniProtKB-KW"/>
</dbReference>
<dbReference type="Proteomes" id="UP000070089">
    <property type="component" value="Unassembled WGS sequence"/>
</dbReference>
<dbReference type="GO" id="GO:0015616">
    <property type="term" value="F:DNA translocase activity"/>
    <property type="evidence" value="ECO:0007669"/>
    <property type="project" value="TreeGrafter"/>
</dbReference>
<keyword evidence="6" id="KW-0547">Nucleotide-binding</keyword>
<dbReference type="PROSITE" id="PS51192">
    <property type="entry name" value="HELICASE_ATP_BIND_1"/>
    <property type="match status" value="1"/>
</dbReference>
<keyword evidence="6" id="KW-0067">ATP-binding</keyword>
<name>A0A132NMQ0_GIAIN</name>
<keyword evidence="6" id="KW-0347">Helicase</keyword>
<sequence>MKRQLLEVISTLTELLSPNTLIYIWFYYRLFSYFSVAIFVNGYPTLFDRINSILSISKNRIMSEASLQDAQIKNFRASTTDELIPSDLRDVFNKKLHLYQRETVNFLILRYNEYLRGLDNPDIKLPRQNLKKLTGFIVGHEMGLGKTIMVLFFLRCVVKHPHPVMRPQRIIIVVQKILIHQWKQEISKWCQAIPLYTYHGTQQKRQRTLISAKNERVCIILTTYAMISNDGKYIMSTLKDGGMPCTGLIPALDSESSSDSSSRPVVSATSDNISNNETGSTEPIDQESSNSSSSLLDPTSEFSWMIKKQSRTTGKDAATVAAHRLGRLSLQASSEPNLKQNVPGEVATFPQQRSALPTAQAQTLDQKLDSTSKQSIDGNSENLMYLAPPSSSQLPKHCIDILIMDEATAIKNTATKTSLGLRCIDAGFKLALTGTPVMNNLAELWAIVDYINPEYFGNRNQFDKNIARPINNGELQDATAQERSSARKVRRALRDKLYPILIRHTTADLKFLGVNKITITFWIPLTEVQFILYGSAIKTRAFQEIYQNSSDSRKRIHLLHLLRKICDNPCELSTEDAAFFKGNLEKAILTLKQKATQPQTCDSDYLQALEDLQISKIADQDIPQHDSRQLNKQDSSCRPTSSINTVDIKNIEKANALDALEQDYNDGDGSDDEQDAQDWEIAHSLDDYLHKSPDHYDLTVRSITALSSKYALFMEIINHVRDNNHRALIFCDYHIVFNMLEHLLSHNDIPYLRLDGTVADPSERSRICNNFNTNKKYIAFLISIKLGSMGLNITGANRIILLAPAWSLKTEEQAIARAYRMGQERNVVVYKLACINTMEEQMVVRQLQKAGIANVTLDNEKHQSVIKKTDLDTLFEFNSTGRLEGHLPDNIRHHAKPEHVRETIQQALGSSQCTGGHTEAEKELDFVNSLTTRKFCTDVSVLDYLHSKANIDNELDISEQPSSQLGGLDYDKILSTGLDPPSKPVERPAEKNNYTPLVSIYIESHQCTYFRNTMEAIFNHCRINMSSLDRVLDAYYRRVHDSMYRTARNTGSSHAQISRPFILFVSQRDPAHVAEWQRYFAWAVLSASVKTTSVANFLSELQAFNITSYERLEFALATPEFQRLYSYFKFQLNSIISHYTIEVKKILIAETADICEICSITTEKEYSIYLHNLVVSRIKLFISNTNAFEPTRTYPATLNIICFLCQSNNVSLATLVAEYDNPQNWIDSQFKSSPQIKKERKRIPLLWGPLADEFANAQKFTLTKLLQQTYGNVNYAILDKCLLDFRSSELISKATNNAISLAAVTECFETEINNIQISNTFSSIKNQYALMNSDVKELILRDTYQKLCYYQTLLPNNAQHTALVGSNDLIIVSELEKLPYTTLPSVLSVVQQRTHEKEHIVNAQSQPQAEVSLADSDAKECEDDDSIDILA</sequence>
<organism evidence="6 7">
    <name type="scientific">Giardia duodenalis assemblage B</name>
    <dbReference type="NCBI Taxonomy" id="1394984"/>
    <lineage>
        <taxon>Eukaryota</taxon>
        <taxon>Metamonada</taxon>
        <taxon>Diplomonadida</taxon>
        <taxon>Hexamitidae</taxon>
        <taxon>Giardiinae</taxon>
        <taxon>Giardia</taxon>
    </lineage>
</organism>
<evidence type="ECO:0000256" key="2">
    <source>
        <dbReference type="SAM" id="MobiDB-lite"/>
    </source>
</evidence>
<dbReference type="InterPro" id="IPR000330">
    <property type="entry name" value="SNF2_N"/>
</dbReference>
<dbReference type="OrthoDB" id="2020972at2759"/>
<reference evidence="6 7" key="1">
    <citation type="journal article" date="2015" name="Mol. Biochem. Parasitol.">
        <title>Identification of polymorphic genes for use in assemblage B genotyping assays through comparative genomics of multiple assemblage B Giardia duodenalis isolates.</title>
        <authorList>
            <person name="Wielinga C."/>
            <person name="Thompson R.C."/>
            <person name="Monis P."/>
            <person name="Ryan U."/>
        </authorList>
    </citation>
    <scope>NUCLEOTIDE SEQUENCE [LARGE SCALE GENOMIC DNA]</scope>
    <source>
        <strain evidence="6 7">BAH15c1</strain>
    </source>
</reference>
<dbReference type="InterPro" id="IPR038718">
    <property type="entry name" value="SNF2-like_sf"/>
</dbReference>
<dbReference type="GO" id="GO:0045003">
    <property type="term" value="P:double-strand break repair via synthesis-dependent strand annealing"/>
    <property type="evidence" value="ECO:0007669"/>
    <property type="project" value="TreeGrafter"/>
</dbReference>
<accession>A0A132NMQ0</accession>
<evidence type="ECO:0000256" key="3">
    <source>
        <dbReference type="SAM" id="Phobius"/>
    </source>
</evidence>
<keyword evidence="3" id="KW-1133">Transmembrane helix</keyword>
<evidence type="ECO:0000313" key="6">
    <source>
        <dbReference type="EMBL" id="KWX11304.1"/>
    </source>
</evidence>
<dbReference type="Gene3D" id="3.40.50.10810">
    <property type="entry name" value="Tandem AAA-ATPase domain"/>
    <property type="match status" value="2"/>
</dbReference>
<protein>
    <submittedName>
        <fullName evidence="6">Helicase superfamily/ c-terminal domain protein/ DNA-dependent RNA polymerase beta' subunit/160 kD subunit</fullName>
    </submittedName>
</protein>
<feature type="region of interest" description="Disordered" evidence="2">
    <location>
        <begin position="623"/>
        <end position="642"/>
    </location>
</feature>
<dbReference type="Pfam" id="PF00176">
    <property type="entry name" value="SNF2-rel_dom"/>
    <property type="match status" value="2"/>
</dbReference>
<dbReference type="GO" id="GO:0016787">
    <property type="term" value="F:hydrolase activity"/>
    <property type="evidence" value="ECO:0007669"/>
    <property type="project" value="UniProtKB-KW"/>
</dbReference>
<evidence type="ECO:0000256" key="1">
    <source>
        <dbReference type="ARBA" id="ARBA00022801"/>
    </source>
</evidence>
<dbReference type="GO" id="GO:0005524">
    <property type="term" value="F:ATP binding"/>
    <property type="evidence" value="ECO:0007669"/>
    <property type="project" value="InterPro"/>
</dbReference>
<feature type="compositionally biased region" description="Low complexity" evidence="2">
    <location>
        <begin position="253"/>
        <end position="271"/>
    </location>
</feature>
<dbReference type="Gene3D" id="3.40.50.300">
    <property type="entry name" value="P-loop containing nucleotide triphosphate hydrolases"/>
    <property type="match status" value="1"/>
</dbReference>
<comment type="caution">
    <text evidence="6">The sequence shown here is derived from an EMBL/GenBank/DDBJ whole genome shotgun (WGS) entry which is preliminary data.</text>
</comment>
<dbReference type="GO" id="GO:0007131">
    <property type="term" value="P:reciprocal meiotic recombination"/>
    <property type="evidence" value="ECO:0007669"/>
    <property type="project" value="TreeGrafter"/>
</dbReference>